<keyword evidence="2" id="KW-0472">Membrane</keyword>
<evidence type="ECO:0000313" key="4">
    <source>
        <dbReference type="Proteomes" id="UP001196870"/>
    </source>
</evidence>
<feature type="region of interest" description="Disordered" evidence="1">
    <location>
        <begin position="136"/>
        <end position="255"/>
    </location>
</feature>
<keyword evidence="4" id="KW-1185">Reference proteome</keyword>
<organism evidence="3 4">
    <name type="scientific">Plastoroseomonas hellenica</name>
    <dbReference type="NCBI Taxonomy" id="2687306"/>
    <lineage>
        <taxon>Bacteria</taxon>
        <taxon>Pseudomonadati</taxon>
        <taxon>Pseudomonadota</taxon>
        <taxon>Alphaproteobacteria</taxon>
        <taxon>Acetobacterales</taxon>
        <taxon>Acetobacteraceae</taxon>
        <taxon>Plastoroseomonas</taxon>
    </lineage>
</organism>
<gene>
    <name evidence="3" type="ORF">GXW71_30220</name>
</gene>
<feature type="compositionally biased region" description="Low complexity" evidence="1">
    <location>
        <begin position="208"/>
        <end position="220"/>
    </location>
</feature>
<comment type="caution">
    <text evidence="3">The sequence shown here is derived from an EMBL/GenBank/DDBJ whole genome shotgun (WGS) entry which is preliminary data.</text>
</comment>
<feature type="compositionally biased region" description="Low complexity" evidence="1">
    <location>
        <begin position="158"/>
        <end position="185"/>
    </location>
</feature>
<dbReference type="Proteomes" id="UP001196870">
    <property type="component" value="Unassembled WGS sequence"/>
</dbReference>
<name>A0ABS5F853_9PROT</name>
<accession>A0ABS5F853</accession>
<evidence type="ECO:0000256" key="2">
    <source>
        <dbReference type="SAM" id="Phobius"/>
    </source>
</evidence>
<feature type="non-terminal residue" evidence="3">
    <location>
        <position position="255"/>
    </location>
</feature>
<reference evidence="4" key="1">
    <citation type="journal article" date="2021" name="Syst. Appl. Microbiol.">
        <title>Roseomonas hellenica sp. nov., isolated from roots of wild-growing Alkanna tinctoria.</title>
        <authorList>
            <person name="Rat A."/>
            <person name="Naranjo H.D."/>
            <person name="Lebbe L."/>
            <person name="Cnockaert M."/>
            <person name="Krigas N."/>
            <person name="Grigoriadou K."/>
            <person name="Maloupa E."/>
            <person name="Willems A."/>
        </authorList>
    </citation>
    <scope>NUCLEOTIDE SEQUENCE [LARGE SCALE GENOMIC DNA]</scope>
    <source>
        <strain evidence="4">LMG 31523</strain>
    </source>
</reference>
<dbReference type="EMBL" id="JAAGBB010000064">
    <property type="protein sequence ID" value="MBR0668666.1"/>
    <property type="molecule type" value="Genomic_DNA"/>
</dbReference>
<feature type="compositionally biased region" description="Basic and acidic residues" evidence="1">
    <location>
        <begin position="148"/>
        <end position="157"/>
    </location>
</feature>
<feature type="compositionally biased region" description="Pro residues" evidence="1">
    <location>
        <begin position="221"/>
        <end position="236"/>
    </location>
</feature>
<evidence type="ECO:0000313" key="3">
    <source>
        <dbReference type="EMBL" id="MBR0668666.1"/>
    </source>
</evidence>
<evidence type="ECO:0000256" key="1">
    <source>
        <dbReference type="SAM" id="MobiDB-lite"/>
    </source>
</evidence>
<feature type="region of interest" description="Disordered" evidence="1">
    <location>
        <begin position="1"/>
        <end position="38"/>
    </location>
</feature>
<keyword evidence="2" id="KW-0812">Transmembrane</keyword>
<feature type="transmembrane region" description="Helical" evidence="2">
    <location>
        <begin position="53"/>
        <end position="73"/>
    </location>
</feature>
<protein>
    <submittedName>
        <fullName evidence="3">Uncharacterized protein</fullName>
    </submittedName>
</protein>
<sequence>MDATVAPDTLRAGTPLSRCPDISLPTEDELTGPEPAQSEEFLRLRPARRSRRGGLLAAGAVIGTIAGGLAFALSPYNTIYPISLSDVSATARRAVESTGLIAPAARMAEAPAPLPAPSPVRLSLPPADPAAQRDELMGLHPSAPRVTGGDRRAEEQGPRPGAAPTAGAGPSAPGARLAPGPAPQGERPAAGRQPAEQVTELPAARPEAPVVLAPNAMAPAAPVPPPAAVAPPPPTPAAERSAHPPVAPGAQEAGP</sequence>
<keyword evidence="2" id="KW-1133">Transmembrane helix</keyword>
<proteinExistence type="predicted"/>